<dbReference type="EMBL" id="LNQE01001477">
    <property type="protein sequence ID" value="KUG16868.1"/>
    <property type="molecule type" value="Genomic_DNA"/>
</dbReference>
<feature type="domain" description="Response regulatory" evidence="2">
    <location>
        <begin position="53"/>
        <end position="164"/>
    </location>
</feature>
<accession>A0A0W8F7M1</accession>
<keyword evidence="3" id="KW-0808">Transferase</keyword>
<evidence type="ECO:0000259" key="2">
    <source>
        <dbReference type="PROSITE" id="PS50110"/>
    </source>
</evidence>
<organism evidence="3">
    <name type="scientific">hydrocarbon metagenome</name>
    <dbReference type="NCBI Taxonomy" id="938273"/>
    <lineage>
        <taxon>unclassified sequences</taxon>
        <taxon>metagenomes</taxon>
        <taxon>ecological metagenomes</taxon>
    </lineage>
</organism>
<dbReference type="SUPFAM" id="SSF52172">
    <property type="entry name" value="CheY-like"/>
    <property type="match status" value="2"/>
</dbReference>
<feature type="domain" description="Response regulatory" evidence="2">
    <location>
        <begin position="191"/>
        <end position="305"/>
    </location>
</feature>
<dbReference type="PANTHER" id="PTHR45339:SF3">
    <property type="entry name" value="HISTIDINE KINASE"/>
    <property type="match status" value="1"/>
</dbReference>
<gene>
    <name evidence="3" type="ORF">ASZ90_013446</name>
</gene>
<sequence length="312" mass="34347">MERMGGRIWAESEIGTGSSFYFDFAADVADISADLQDLDGGSPTPRSRLENKRALIIDDNGSALEMLIRATRSLGMITNGASSLQEGKTHLEREEYDVVLMDAMMTDEDGQDLAEKIKSNRYGEVWLVLLSPLGRGSSSKVMADGWLNKPVKALQLRNLLEDLISHSENETPIAENNAFLEGPIAEARTIRILMAEDNPVNRKVALSMLKRLGYQADVAENGLKVLQALQEKPYDIVLMDVQMPEMDGLEATRRIRDSGYNTCIIAMTAHSMGESRDECLDAGMNAYISKPIEIEELARVLESCIQGCAIAG</sequence>
<dbReference type="CDD" id="cd17546">
    <property type="entry name" value="REC_hyHK_CKI1_RcsC-like"/>
    <property type="match status" value="1"/>
</dbReference>
<dbReference type="Pfam" id="PF00072">
    <property type="entry name" value="Response_reg"/>
    <property type="match status" value="2"/>
</dbReference>
<dbReference type="GO" id="GO:0016301">
    <property type="term" value="F:kinase activity"/>
    <property type="evidence" value="ECO:0007669"/>
    <property type="project" value="UniProtKB-KW"/>
</dbReference>
<evidence type="ECO:0000256" key="1">
    <source>
        <dbReference type="ARBA" id="ARBA00022553"/>
    </source>
</evidence>
<keyword evidence="3" id="KW-0418">Kinase</keyword>
<dbReference type="InterPro" id="IPR001789">
    <property type="entry name" value="Sig_transdc_resp-reg_receiver"/>
</dbReference>
<dbReference type="GO" id="GO:0000160">
    <property type="term" value="P:phosphorelay signal transduction system"/>
    <property type="evidence" value="ECO:0007669"/>
    <property type="project" value="InterPro"/>
</dbReference>
<protein>
    <submittedName>
        <fullName evidence="3">Sensory box histidine kinase/response regulator</fullName>
    </submittedName>
</protein>
<dbReference type="PANTHER" id="PTHR45339">
    <property type="entry name" value="HYBRID SIGNAL TRANSDUCTION HISTIDINE KINASE J"/>
    <property type="match status" value="1"/>
</dbReference>
<dbReference type="CDD" id="cd00156">
    <property type="entry name" value="REC"/>
    <property type="match status" value="1"/>
</dbReference>
<comment type="caution">
    <text evidence="3">The sequence shown here is derived from an EMBL/GenBank/DDBJ whole genome shotgun (WGS) entry which is preliminary data.</text>
</comment>
<dbReference type="SMART" id="SM00448">
    <property type="entry name" value="REC"/>
    <property type="match status" value="2"/>
</dbReference>
<reference evidence="3" key="1">
    <citation type="journal article" date="2015" name="Proc. Natl. Acad. Sci. U.S.A.">
        <title>Networks of energetic and metabolic interactions define dynamics in microbial communities.</title>
        <authorList>
            <person name="Embree M."/>
            <person name="Liu J.K."/>
            <person name="Al-Bassam M.M."/>
            <person name="Zengler K."/>
        </authorList>
    </citation>
    <scope>NUCLEOTIDE SEQUENCE</scope>
</reference>
<dbReference type="AlphaFoldDB" id="A0A0W8F7M1"/>
<dbReference type="PROSITE" id="PS50110">
    <property type="entry name" value="RESPONSE_REGULATORY"/>
    <property type="match status" value="2"/>
</dbReference>
<name>A0A0W8F7M1_9ZZZZ</name>
<dbReference type="InterPro" id="IPR011006">
    <property type="entry name" value="CheY-like_superfamily"/>
</dbReference>
<evidence type="ECO:0000313" key="3">
    <source>
        <dbReference type="EMBL" id="KUG16868.1"/>
    </source>
</evidence>
<proteinExistence type="predicted"/>
<keyword evidence="1" id="KW-0597">Phosphoprotein</keyword>
<dbReference type="Gene3D" id="3.40.50.2300">
    <property type="match status" value="2"/>
</dbReference>